<dbReference type="PANTHER" id="PTHR43399:SF4">
    <property type="entry name" value="CELL WALL-ASSOCIATED PROTEASE"/>
    <property type="match status" value="1"/>
</dbReference>
<evidence type="ECO:0000313" key="11">
    <source>
        <dbReference type="EMBL" id="GAE90323.1"/>
    </source>
</evidence>
<reference evidence="11" key="1">
    <citation type="journal article" date="2014" name="Genome Announc.">
        <title>Draft Genome Sequence of Clostridium straminisolvens Strain JCM 21531T, Isolated from a Cellulose-Degrading Bacterial Community.</title>
        <authorList>
            <person name="Yuki M."/>
            <person name="Oshima K."/>
            <person name="Suda W."/>
            <person name="Sakamoto M."/>
            <person name="Kitamura K."/>
            <person name="Iida T."/>
            <person name="Hattori M."/>
            <person name="Ohkuma M."/>
        </authorList>
    </citation>
    <scope>NUCLEOTIDE SEQUENCE [LARGE SCALE GENOMIC DNA]</scope>
    <source>
        <strain evidence="11">JCM 21531</strain>
    </source>
</reference>
<keyword evidence="3 5" id="KW-0378">Hydrolase</keyword>
<evidence type="ECO:0000256" key="6">
    <source>
        <dbReference type="RuleBase" id="RU003355"/>
    </source>
</evidence>
<dbReference type="InterPro" id="IPR011043">
    <property type="entry name" value="Gal_Oxase/kelch_b-propeller"/>
</dbReference>
<dbReference type="Gene3D" id="2.60.120.380">
    <property type="match status" value="3"/>
</dbReference>
<dbReference type="PROSITE" id="PS00018">
    <property type="entry name" value="EF_HAND_1"/>
    <property type="match status" value="1"/>
</dbReference>
<dbReference type="GO" id="GO:0000272">
    <property type="term" value="P:polysaccharide catabolic process"/>
    <property type="evidence" value="ECO:0007669"/>
    <property type="project" value="InterPro"/>
</dbReference>
<dbReference type="InterPro" id="IPR008965">
    <property type="entry name" value="CBM2/CBM3_carb-bd_dom_sf"/>
</dbReference>
<feature type="compositionally biased region" description="Acidic residues" evidence="7">
    <location>
        <begin position="531"/>
        <end position="543"/>
    </location>
</feature>
<dbReference type="InterPro" id="IPR045351">
    <property type="entry name" value="DUF6531"/>
</dbReference>
<evidence type="ECO:0000256" key="3">
    <source>
        <dbReference type="ARBA" id="ARBA00022801"/>
    </source>
</evidence>
<evidence type="ECO:0000256" key="2">
    <source>
        <dbReference type="ARBA" id="ARBA00022670"/>
    </source>
</evidence>
<dbReference type="InterPro" id="IPR006652">
    <property type="entry name" value="Kelch_1"/>
</dbReference>
<dbReference type="Pfam" id="PF01344">
    <property type="entry name" value="Kelch_1"/>
    <property type="match status" value="1"/>
</dbReference>
<dbReference type="Gene3D" id="3.40.50.200">
    <property type="entry name" value="Peptidase S8/S53 domain"/>
    <property type="match status" value="1"/>
</dbReference>
<evidence type="ECO:0000259" key="10">
    <source>
        <dbReference type="PROSITE" id="PS51781"/>
    </source>
</evidence>
<evidence type="ECO:0008006" key="13">
    <source>
        <dbReference type="Google" id="ProtNLM"/>
    </source>
</evidence>
<feature type="transmembrane region" description="Helical" evidence="8">
    <location>
        <begin position="7"/>
        <end position="29"/>
    </location>
</feature>
<dbReference type="Gene3D" id="2.60.40.4130">
    <property type="match status" value="1"/>
</dbReference>
<dbReference type="EMBL" id="BAVR01000064">
    <property type="protein sequence ID" value="GAE90323.1"/>
    <property type="molecule type" value="Genomic_DNA"/>
</dbReference>
<dbReference type="CDD" id="cd08547">
    <property type="entry name" value="Type_II_cohesin"/>
    <property type="match status" value="1"/>
</dbReference>
<evidence type="ECO:0000259" key="9">
    <source>
        <dbReference type="PROSITE" id="PS51766"/>
    </source>
</evidence>
<feature type="active site" description="Charge relay system" evidence="5">
    <location>
        <position position="471"/>
    </location>
</feature>
<evidence type="ECO:0000256" key="7">
    <source>
        <dbReference type="SAM" id="MobiDB-lite"/>
    </source>
</evidence>
<dbReference type="PROSITE" id="PS00136">
    <property type="entry name" value="SUBTILASE_ASP"/>
    <property type="match status" value="1"/>
</dbReference>
<feature type="domain" description="Dockerin" evidence="9">
    <location>
        <begin position="1275"/>
        <end position="1350"/>
    </location>
</feature>
<sequence>MRLAGKAITSIAIVIAIIIQCFSVTGMAYDKSIPVTKESHNSFRNESVNNEKADTLREDKQAVKTEEISRTVSSEVYGEGNETSDIEENSDANIEEKNRKKIEELVPPNVIEIGEKNEIDINLNKNLNKTKKDIIVVYKDISKANETKEKFKSKDNVRDVKTKYKSKRFEMEALEVSDQKDMEKLIAEIKSDPNVKYVQPDYKLNTFDIPQDEHFDKQWGLLNNGQIVNGQTGLAGIDINVLDAWDITTGDEEIVVAVVDTGVDINHPDLAANIFSNTNEILNGIDDDGNGLIDDVNGWDFANNDNSVNDSSTHDIHGTAVSGIIAAEMNDIGVTGAAPKVRILPVKFIEGSSGYTSDAIKAIEYAVDMGASIINCSWGGSEYNPALMDVISQSNALFVCAAGNSSSNTIQNPVYPASFDLDNIISVAAIGSDGNLAAFSNYGKNVDIAAPGTNILSTVTLERYDYLSGTSMAAPFVSATAALIKSNDTALTATEIKERILNNVTQSDKLSGKVKTSGRLNAYAALLNETPADEEPEPQEENEQINLREPRFVYDISAEGNNKVPKPIVREGGFFDDSGDNRENANVILSGGREKIEKITKKYPTVASATYNGQTPVSQLSLQDVSILSYVFDNNNNHTIDTAQAISECTVFGSMEESSQQDYYAINFEAGKRYTIRLTGMHTPDDFDLLLLNSSGGLLGFSYFGGSNEIITHTAGYTGVHYIVVEAYHVDDSTEHHNYQLLVYSDNNKPDVYEPNDSSETAQPITDGIPVYATLNINTDEDWFVIDITETGKLSITLKNIPAGCDYELEVYNSNLIKKYFSYASGNNDEKIDKIIDTSGRYYIRVYSYSGANSVENYELKVSVTEPDNYEVNDNIYDVRYYGSPLIDIGSTIYATIDNIDDCDIFKFNLNNHMNVGIRLQNIPEGNDYNLVVYSYSIYQGFFEVVRSMNVGSLAETIITQLNSGDYYVMVYSAGGFSETETYTLSIYDEDTVSKVYVELDKTTASEGDIITATVKVKQLAELAGIELNLAYDPNVVMPVKDDLSPYGYSPILSGSDIFLDEEYLPFRFVSHAPNEGNIRFSLCYVDIKAYRNSMPEPVDGTVAVIKFKVLRENQIQLKFYNAKEPDSSAIYLYDWYGNRIREGFIVEQPQVINEDLPIYVPEYLSISNIMNTPQGTTLFGSSPRKISGYIDINFNSKNPNIKEGFLVELKGASPENQSIIQTVTTDSNGYFEFVQLPSGYYNITITKSRFVKREFINVATIFEETVIGYQEEPIIMFFGDLVGGDNDFDNPDNSVNLGDIMVIVKSFNTVIGDADYNPLADLNDNGAINMEDVMILYINFGKSTSNYSVIKYKLYKNEKVPSFTLPIGELDLNGHTLIVEGNLTIDEPTTTTYATLNINGGSLYVTGNLLLSGNARLIMRNPGDYILVNGNFETRSLIDHEKNKEEIKGGDGKACLTDGVLEVKGNFTQNSNEKYWVGTTYVREAYGDPRNFTALENHKVIMSGDEVQHIKFDRVVIQANIDHSHFYTLEITKPLETGYTLELMEPSTVAWIRLIEAFASSTPREGTTEDLEENAIARGGTVAATTGAKIYVFGGYNGDYLKVIEEYDPIRGKWTVIDGSNQHRLELKVPRRDMGVVEVNNQIYVIGGENANGYVGEVEEFSSVTGSRVLTNIDPVTGENKCEMPTPRAKVAVASFGNKIYAIGGFDGSYSNKVEVFDLDITKKEWTTQCMVGGQTQTIKNMPTARCGAAAVEFNGYIYVVGGYNASGYLATVEKYDPVNNIWTTCSSMQYKRANLGLEVVEGKIYALGGYNGVDHLAVVEEYDPETNTWKKMTRSIVSPGSGYVEEPRSSFGTAVVYSQIYIVGGENKGGYMNKAQKYVPSVLPGLKMYTGSIVKKTVGDVMLSGDYSTQVSDLKIDSPGIPIELIRTYDSSDNEEKTVIGYGWRFNYDSKLVEISNYGKVTASALNVREKPTVNSKSFGLVPRGAVLLFETVNGQPVTERDVNGNEWYKIKLSDGKTAYVASWYVTKHSSGVEIKLGAGKTTVFEGNKTDGFTASYGNYDHLEYMTNTGEYVLVMSDTTRYGFKKISTSDNAYRLVWIEDKHKNRVNIQGEYVNSVYRITRVSDNAGRALTFNYSTSNTIIVSDNVGRTVQYLLNGTTGHLEQVINVYGKATKYTYYTAENDISTDKKNVKKLREIQTEQMNEETGVEEFTTIQRNYYDEDTGRIYKQTDAYDKVKYWRYIDPVAGENVDSEEISGTLERKFIDENNVSVSIQYSHFLKQPIREEYSDGSVVEYKYEMEINDAWVDTTNLTREENESIGATSKNRLNRKYTKDKYGYTTVQETDETVMLKW</sequence>
<evidence type="ECO:0000256" key="1">
    <source>
        <dbReference type="ARBA" id="ARBA00011073"/>
    </source>
</evidence>
<feature type="domain" description="SH3b" evidence="10">
    <location>
        <begin position="1958"/>
        <end position="2032"/>
    </location>
</feature>
<evidence type="ECO:0000313" key="12">
    <source>
        <dbReference type="Proteomes" id="UP000019109"/>
    </source>
</evidence>
<keyword evidence="12" id="KW-1185">Reference proteome</keyword>
<comment type="similarity">
    <text evidence="1 5 6">Belongs to the peptidase S8 family.</text>
</comment>
<dbReference type="InterPro" id="IPR000209">
    <property type="entry name" value="Peptidase_S8/S53_dom"/>
</dbReference>
<dbReference type="Pfam" id="PF20148">
    <property type="entry name" value="DUF6531"/>
    <property type="match status" value="1"/>
</dbReference>
<dbReference type="InterPro" id="IPR022398">
    <property type="entry name" value="Peptidase_S8_His-AS"/>
</dbReference>
<dbReference type="SUPFAM" id="SSF117074">
    <property type="entry name" value="Hypothetical protein PA1324"/>
    <property type="match status" value="1"/>
</dbReference>
<dbReference type="PROSITE" id="PS51781">
    <property type="entry name" value="SH3B"/>
    <property type="match status" value="1"/>
</dbReference>
<gene>
    <name evidence="11" type="ORF">JCM21531_3920</name>
</gene>
<dbReference type="SUPFAM" id="SSF49384">
    <property type="entry name" value="Carbohydrate-binding domain"/>
    <property type="match status" value="1"/>
</dbReference>
<dbReference type="InterPro" id="IPR018247">
    <property type="entry name" value="EF_Hand_1_Ca_BS"/>
</dbReference>
<keyword evidence="8" id="KW-0472">Membrane</keyword>
<keyword evidence="2 5" id="KW-0645">Protease</keyword>
<name>W4VC03_9FIRM</name>
<evidence type="ECO:0000256" key="4">
    <source>
        <dbReference type="ARBA" id="ARBA00022825"/>
    </source>
</evidence>
<proteinExistence type="inferred from homology"/>
<dbReference type="PRINTS" id="PR00723">
    <property type="entry name" value="SUBTILISIN"/>
</dbReference>
<dbReference type="InterPro" id="IPR023827">
    <property type="entry name" value="Peptidase_S8_Asp-AS"/>
</dbReference>
<evidence type="ECO:0000256" key="8">
    <source>
        <dbReference type="SAM" id="Phobius"/>
    </source>
</evidence>
<dbReference type="InterPro" id="IPR003646">
    <property type="entry name" value="SH3-like_bac-type"/>
</dbReference>
<dbReference type="GO" id="GO:0006508">
    <property type="term" value="P:proteolysis"/>
    <property type="evidence" value="ECO:0007669"/>
    <property type="project" value="UniProtKB-KW"/>
</dbReference>
<dbReference type="RefSeq" id="WP_038290891.1">
    <property type="nucleotide sequence ID" value="NZ_BAVR01000064.1"/>
</dbReference>
<dbReference type="PANTHER" id="PTHR43399">
    <property type="entry name" value="SUBTILISIN-RELATED"/>
    <property type="match status" value="1"/>
</dbReference>
<dbReference type="InterPro" id="IPR036439">
    <property type="entry name" value="Dockerin_dom_sf"/>
</dbReference>
<keyword evidence="4 5" id="KW-0720">Serine protease</keyword>
<feature type="active site" description="Charge relay system" evidence="5">
    <location>
        <position position="317"/>
    </location>
</feature>
<evidence type="ECO:0000256" key="5">
    <source>
        <dbReference type="PROSITE-ProRule" id="PRU01240"/>
    </source>
</evidence>
<dbReference type="Gene3D" id="2.60.40.680">
    <property type="match status" value="1"/>
</dbReference>
<organism evidence="11 12">
    <name type="scientific">Acetivibrio straminisolvens JCM 21531</name>
    <dbReference type="NCBI Taxonomy" id="1294263"/>
    <lineage>
        <taxon>Bacteria</taxon>
        <taxon>Bacillati</taxon>
        <taxon>Bacillota</taxon>
        <taxon>Clostridia</taxon>
        <taxon>Eubacteriales</taxon>
        <taxon>Oscillospiraceae</taxon>
        <taxon>Acetivibrio</taxon>
    </lineage>
</organism>
<dbReference type="Pfam" id="PF00082">
    <property type="entry name" value="Peptidase_S8"/>
    <property type="match status" value="1"/>
</dbReference>
<dbReference type="SUPFAM" id="SSF89260">
    <property type="entry name" value="Collagen-binding domain"/>
    <property type="match status" value="3"/>
</dbReference>
<dbReference type="InterPro" id="IPR036852">
    <property type="entry name" value="Peptidase_S8/S53_dom_sf"/>
</dbReference>
<dbReference type="SUPFAM" id="SSF63446">
    <property type="entry name" value="Type I dockerin domain"/>
    <property type="match status" value="1"/>
</dbReference>
<feature type="region of interest" description="Disordered" evidence="7">
    <location>
        <begin position="529"/>
        <end position="548"/>
    </location>
</feature>
<accession>W4VC03</accession>
<dbReference type="SMART" id="SM00287">
    <property type="entry name" value="SH3b"/>
    <property type="match status" value="1"/>
</dbReference>
<keyword evidence="8" id="KW-0812">Transmembrane</keyword>
<dbReference type="PROSITE" id="PS00137">
    <property type="entry name" value="SUBTILASE_HIS"/>
    <property type="match status" value="1"/>
</dbReference>
<dbReference type="InterPro" id="IPR034204">
    <property type="entry name" value="PfSUB1-like_cat_dom"/>
</dbReference>
<dbReference type="SUPFAM" id="SSF52743">
    <property type="entry name" value="Subtilisin-like"/>
    <property type="match status" value="1"/>
</dbReference>
<dbReference type="SUPFAM" id="SSF50965">
    <property type="entry name" value="Galactose oxidase, central domain"/>
    <property type="match status" value="1"/>
</dbReference>
<keyword evidence="8" id="KW-1133">Transmembrane helix</keyword>
<dbReference type="CDD" id="cd07473">
    <property type="entry name" value="Peptidases_S8_Subtilisin_like"/>
    <property type="match status" value="1"/>
</dbReference>
<feature type="active site" description="Charge relay system" evidence="5">
    <location>
        <position position="260"/>
    </location>
</feature>
<dbReference type="Pfam" id="PF08239">
    <property type="entry name" value="SH3_3"/>
    <property type="match status" value="1"/>
</dbReference>
<dbReference type="PROSITE" id="PS00138">
    <property type="entry name" value="SUBTILASE_SER"/>
    <property type="match status" value="1"/>
</dbReference>
<dbReference type="PROSITE" id="PS51892">
    <property type="entry name" value="SUBTILASE"/>
    <property type="match status" value="1"/>
</dbReference>
<feature type="region of interest" description="Disordered" evidence="7">
    <location>
        <begin position="63"/>
        <end position="95"/>
    </location>
</feature>
<dbReference type="InterPro" id="IPR015500">
    <property type="entry name" value="Peptidase_S8_subtilisin-rel"/>
</dbReference>
<dbReference type="GO" id="GO:0030246">
    <property type="term" value="F:carbohydrate binding"/>
    <property type="evidence" value="ECO:0007669"/>
    <property type="project" value="InterPro"/>
</dbReference>
<comment type="caution">
    <text evidence="11">The sequence shown here is derived from an EMBL/GenBank/DDBJ whole genome shotgun (WGS) entry which is preliminary data.</text>
</comment>
<dbReference type="OrthoDB" id="9798386at2"/>
<protein>
    <recommendedName>
        <fullName evidence="13">Dockerin domain-containing protein</fullName>
    </recommendedName>
</protein>
<dbReference type="PROSITE" id="PS51766">
    <property type="entry name" value="DOCKERIN"/>
    <property type="match status" value="1"/>
</dbReference>
<dbReference type="InterPro" id="IPR023828">
    <property type="entry name" value="Peptidase_S8_Ser-AS"/>
</dbReference>
<dbReference type="SMART" id="SM00612">
    <property type="entry name" value="Kelch"/>
    <property type="match status" value="5"/>
</dbReference>
<dbReference type="Pfam" id="PF24681">
    <property type="entry name" value="Kelch_KLHDC2_KLHL20_DRC7"/>
    <property type="match status" value="1"/>
</dbReference>
<dbReference type="Proteomes" id="UP000019109">
    <property type="component" value="Unassembled WGS sequence"/>
</dbReference>
<dbReference type="InterPro" id="IPR051048">
    <property type="entry name" value="Peptidase_S8/S53_subtilisin"/>
</dbReference>
<dbReference type="Gene3D" id="2.30.30.40">
    <property type="entry name" value="SH3 Domains"/>
    <property type="match status" value="1"/>
</dbReference>
<dbReference type="STRING" id="1294263.JCM21531_3920"/>
<dbReference type="GO" id="GO:0004252">
    <property type="term" value="F:serine-type endopeptidase activity"/>
    <property type="evidence" value="ECO:0007669"/>
    <property type="project" value="UniProtKB-UniRule"/>
</dbReference>
<dbReference type="Gene3D" id="2.120.10.80">
    <property type="entry name" value="Kelch-type beta propeller"/>
    <property type="match status" value="2"/>
</dbReference>
<dbReference type="InterPro" id="IPR016134">
    <property type="entry name" value="Dockerin_dom"/>
</dbReference>
<dbReference type="InterPro" id="IPR015915">
    <property type="entry name" value="Kelch-typ_b-propeller"/>
</dbReference>